<dbReference type="PANTHER" id="PTHR44757:SF2">
    <property type="entry name" value="BIOFILM ARCHITECTURE MAINTENANCE PROTEIN MBAA"/>
    <property type="match status" value="1"/>
</dbReference>
<name>H1Z343_9EURY</name>
<evidence type="ECO:0000259" key="2">
    <source>
        <dbReference type="PROSITE" id="PS50112"/>
    </source>
</evidence>
<feature type="transmembrane region" description="Helical" evidence="1">
    <location>
        <begin position="55"/>
        <end position="73"/>
    </location>
</feature>
<feature type="transmembrane region" description="Helical" evidence="1">
    <location>
        <begin position="7"/>
        <end position="25"/>
    </location>
</feature>
<dbReference type="PROSITE" id="PS50112">
    <property type="entry name" value="PAS"/>
    <property type="match status" value="1"/>
</dbReference>
<evidence type="ECO:0000313" key="4">
    <source>
        <dbReference type="Proteomes" id="UP000005741"/>
    </source>
</evidence>
<keyword evidence="1" id="KW-1133">Transmembrane helix</keyword>
<keyword evidence="1" id="KW-0472">Membrane</keyword>
<dbReference type="EMBL" id="CM001436">
    <property type="protein sequence ID" value="EHQ35583.1"/>
    <property type="molecule type" value="Genomic_DNA"/>
</dbReference>
<dbReference type="InterPro" id="IPR035965">
    <property type="entry name" value="PAS-like_dom_sf"/>
</dbReference>
<dbReference type="Proteomes" id="UP000005741">
    <property type="component" value="Chromosome"/>
</dbReference>
<organism evidence="3 4">
    <name type="scientific">Methanoplanus limicola DSM 2279</name>
    <dbReference type="NCBI Taxonomy" id="937775"/>
    <lineage>
        <taxon>Archaea</taxon>
        <taxon>Methanobacteriati</taxon>
        <taxon>Methanobacteriota</taxon>
        <taxon>Stenosarchaea group</taxon>
        <taxon>Methanomicrobia</taxon>
        <taxon>Methanomicrobiales</taxon>
        <taxon>Methanomicrobiaceae</taxon>
        <taxon>Methanoplanus</taxon>
    </lineage>
</organism>
<proteinExistence type="predicted"/>
<reference evidence="3 4" key="1">
    <citation type="submission" date="2011-10" db="EMBL/GenBank/DDBJ databases">
        <title>The Improved High-Quality Draft genome of Methanoplanus limicola DSM 2279.</title>
        <authorList>
            <consortium name="US DOE Joint Genome Institute (JGI-PGF)"/>
            <person name="Lucas S."/>
            <person name="Copeland A."/>
            <person name="Lapidus A."/>
            <person name="Glavina del Rio T."/>
            <person name="Dalin E."/>
            <person name="Tice H."/>
            <person name="Bruce D."/>
            <person name="Goodwin L."/>
            <person name="Pitluck S."/>
            <person name="Peters L."/>
            <person name="Mikhailova N."/>
            <person name="Lu M."/>
            <person name="Kyrpides N."/>
            <person name="Mavromatis K."/>
            <person name="Ivanova N."/>
            <person name="Markowitz V."/>
            <person name="Cheng J.-F."/>
            <person name="Hugenholtz P."/>
            <person name="Woyke T."/>
            <person name="Wu D."/>
            <person name="Wirth R."/>
            <person name="Brambilla E.-M."/>
            <person name="Klenk H.-P."/>
            <person name="Eisen J.A."/>
        </authorList>
    </citation>
    <scope>NUCLEOTIDE SEQUENCE [LARGE SCALE GENOMIC DNA]</scope>
    <source>
        <strain evidence="3 4">DSM 2279</strain>
    </source>
</reference>
<dbReference type="PANTHER" id="PTHR44757">
    <property type="entry name" value="DIGUANYLATE CYCLASE DGCP"/>
    <property type="match status" value="1"/>
</dbReference>
<dbReference type="Pfam" id="PF13426">
    <property type="entry name" value="PAS_9"/>
    <property type="match status" value="2"/>
</dbReference>
<keyword evidence="1" id="KW-0812">Transmembrane</keyword>
<dbReference type="Gene3D" id="3.30.450.20">
    <property type="entry name" value="PAS domain"/>
    <property type="match status" value="2"/>
</dbReference>
<dbReference type="STRING" id="937775.Metlim_1480"/>
<keyword evidence="4" id="KW-1185">Reference proteome</keyword>
<accession>H1Z343</accession>
<dbReference type="OrthoDB" id="117117at2157"/>
<sequence>MVNNKLFIDTIIIFTVLITIIITWYSIQNQIFDVFPHIYYIPIILSAYIYRRYGMILISGLCIYYLTTVGFFYSMDYSVIVPAIIRSLSYILIGGIIIILAERIEDERKIFHKTFECAKSGLALISPDLKILVMNPELKNISGYTNYNEGKLDIKDLFSKKNYNEIDSCIEGRKEFCYREVILKSGMGEDKTVILNFTELNEKNLILMSVTDITKRVEAEEKIKASEIKFRTLWENTSAGMMILDEKTHEIISANPEIKKLGGYNEEEIEGNICHNIVCPNKLGRCPISDLSQDVNHTETVLITKNRDKIPVLKSAAIAEIDGKKVIIENIIDIRKQKEAELDLLSYIRETALRIKNPVDIVKQYLNDLVCELKKEEEIDREDLIIQLSVQIFNLKTIKNNLSEMDRAITEKRKEIPDAFKEYLIK</sequence>
<dbReference type="InterPro" id="IPR052155">
    <property type="entry name" value="Biofilm_reg_signaling"/>
</dbReference>
<dbReference type="RefSeq" id="WP_004077338.1">
    <property type="nucleotide sequence ID" value="NZ_CM001436.1"/>
</dbReference>
<dbReference type="NCBIfam" id="TIGR00229">
    <property type="entry name" value="sensory_box"/>
    <property type="match status" value="2"/>
</dbReference>
<evidence type="ECO:0000313" key="3">
    <source>
        <dbReference type="EMBL" id="EHQ35583.1"/>
    </source>
</evidence>
<dbReference type="InParanoid" id="H1Z343"/>
<dbReference type="AlphaFoldDB" id="H1Z343"/>
<feature type="transmembrane region" description="Helical" evidence="1">
    <location>
        <begin position="79"/>
        <end position="101"/>
    </location>
</feature>
<feature type="domain" description="PAS" evidence="2">
    <location>
        <begin position="226"/>
        <end position="272"/>
    </location>
</feature>
<protein>
    <submittedName>
        <fullName evidence="3">PAS sensor protein</fullName>
    </submittedName>
</protein>
<dbReference type="SUPFAM" id="SSF55785">
    <property type="entry name" value="PYP-like sensor domain (PAS domain)"/>
    <property type="match status" value="2"/>
</dbReference>
<evidence type="ECO:0000256" key="1">
    <source>
        <dbReference type="SAM" id="Phobius"/>
    </source>
</evidence>
<gene>
    <name evidence="3" type="ORF">Metlim_1480</name>
</gene>
<dbReference type="InterPro" id="IPR000014">
    <property type="entry name" value="PAS"/>
</dbReference>
<dbReference type="HOGENOM" id="CLU_643427_0_0_2"/>